<reference evidence="1" key="1">
    <citation type="submission" date="2022-07" db="EMBL/GenBank/DDBJ databases">
        <title>Genetic diversity of Erwinia pyrifoliae.</title>
        <authorList>
            <person name="Park D.S."/>
            <person name="Ham H."/>
        </authorList>
    </citation>
    <scope>NUCLEOTIDE SEQUENCE</scope>
    <source>
        <strain evidence="1">CP201486</strain>
    </source>
</reference>
<sequence>MAELGIVLHQGQENIRPAAARLREILLAQLEPWLSKNGVP</sequence>
<evidence type="ECO:0000313" key="1">
    <source>
        <dbReference type="EMBL" id="UWS32758.1"/>
    </source>
</evidence>
<keyword evidence="2" id="KW-1185">Reference proteome</keyword>
<accession>A0ABY5X5U5</accession>
<proteinExistence type="predicted"/>
<dbReference type="GeneID" id="92239031"/>
<name>A0ABY5X5U5_ERWPY</name>
<dbReference type="Proteomes" id="UP001058553">
    <property type="component" value="Chromosome"/>
</dbReference>
<evidence type="ECO:0000313" key="2">
    <source>
        <dbReference type="Proteomes" id="UP001058553"/>
    </source>
</evidence>
<dbReference type="RefSeq" id="WP_259817719.1">
    <property type="nucleotide sequence ID" value="NZ_CP023567.1"/>
</dbReference>
<organism evidence="1 2">
    <name type="scientific">Erwinia pyrifoliae</name>
    <dbReference type="NCBI Taxonomy" id="79967"/>
    <lineage>
        <taxon>Bacteria</taxon>
        <taxon>Pseudomonadati</taxon>
        <taxon>Pseudomonadota</taxon>
        <taxon>Gammaproteobacteria</taxon>
        <taxon>Enterobacterales</taxon>
        <taxon>Erwiniaceae</taxon>
        <taxon>Erwinia</taxon>
    </lineage>
</organism>
<protein>
    <recommendedName>
        <fullName evidence="3">LysR family transcriptional regulator</fullName>
    </recommendedName>
</protein>
<dbReference type="EMBL" id="CP103445">
    <property type="protein sequence ID" value="UWS32758.1"/>
    <property type="molecule type" value="Genomic_DNA"/>
</dbReference>
<gene>
    <name evidence="1" type="ORF">NYP84_14210</name>
</gene>
<evidence type="ECO:0008006" key="3">
    <source>
        <dbReference type="Google" id="ProtNLM"/>
    </source>
</evidence>